<dbReference type="AlphaFoldDB" id="A0ABD2MTA8"/>
<evidence type="ECO:0000256" key="2">
    <source>
        <dbReference type="SAM" id="MobiDB-lite"/>
    </source>
</evidence>
<evidence type="ECO:0000256" key="1">
    <source>
        <dbReference type="ARBA" id="ARBA00023054"/>
    </source>
</evidence>
<dbReference type="Proteomes" id="UP001516400">
    <property type="component" value="Unassembled WGS sequence"/>
</dbReference>
<keyword evidence="4" id="KW-1185">Reference proteome</keyword>
<dbReference type="EMBL" id="JABFTP020000021">
    <property type="protein sequence ID" value="KAL3269374.1"/>
    <property type="molecule type" value="Genomic_DNA"/>
</dbReference>
<organism evidence="3 4">
    <name type="scientific">Cryptolaemus montrouzieri</name>
    <dbReference type="NCBI Taxonomy" id="559131"/>
    <lineage>
        <taxon>Eukaryota</taxon>
        <taxon>Metazoa</taxon>
        <taxon>Ecdysozoa</taxon>
        <taxon>Arthropoda</taxon>
        <taxon>Hexapoda</taxon>
        <taxon>Insecta</taxon>
        <taxon>Pterygota</taxon>
        <taxon>Neoptera</taxon>
        <taxon>Endopterygota</taxon>
        <taxon>Coleoptera</taxon>
        <taxon>Polyphaga</taxon>
        <taxon>Cucujiformia</taxon>
        <taxon>Coccinelloidea</taxon>
        <taxon>Coccinellidae</taxon>
        <taxon>Scymninae</taxon>
        <taxon>Scymnini</taxon>
        <taxon>Cryptolaemus</taxon>
    </lineage>
</organism>
<gene>
    <name evidence="3" type="ORF">HHI36_008444</name>
</gene>
<feature type="compositionally biased region" description="Basic and acidic residues" evidence="2">
    <location>
        <begin position="33"/>
        <end position="49"/>
    </location>
</feature>
<accession>A0ABD2MTA8</accession>
<sequence>MNRNQLTMVSDIVHFFENFENKDADGTMIPETDKRASDHNHSTTPHLDEEGLIIPRKPANPVKENQERQNLHRELNLHSSPADTNFCSYFKFALINSCPTHPTRLIPEGFKLYTLLPAMFNKLDILIIIRTVIKYL</sequence>
<feature type="region of interest" description="Disordered" evidence="2">
    <location>
        <begin position="33"/>
        <end position="52"/>
    </location>
</feature>
<dbReference type="Pfam" id="PF06625">
    <property type="entry name" value="DUF1151"/>
    <property type="match status" value="1"/>
</dbReference>
<protein>
    <submittedName>
        <fullName evidence="3">Uncharacterized protein</fullName>
    </submittedName>
</protein>
<evidence type="ECO:0000313" key="3">
    <source>
        <dbReference type="EMBL" id="KAL3269374.1"/>
    </source>
</evidence>
<keyword evidence="1" id="KW-0175">Coiled coil</keyword>
<reference evidence="3 4" key="1">
    <citation type="journal article" date="2021" name="BMC Biol.">
        <title>Horizontally acquired antibacterial genes associated with adaptive radiation of ladybird beetles.</title>
        <authorList>
            <person name="Li H.S."/>
            <person name="Tang X.F."/>
            <person name="Huang Y.H."/>
            <person name="Xu Z.Y."/>
            <person name="Chen M.L."/>
            <person name="Du X.Y."/>
            <person name="Qiu B.Y."/>
            <person name="Chen P.T."/>
            <person name="Zhang W."/>
            <person name="Slipinski A."/>
            <person name="Escalona H.E."/>
            <person name="Waterhouse R.M."/>
            <person name="Zwick A."/>
            <person name="Pang H."/>
        </authorList>
    </citation>
    <scope>NUCLEOTIDE SEQUENCE [LARGE SCALE GENOMIC DNA]</scope>
    <source>
        <strain evidence="3">SYSU2018</strain>
    </source>
</reference>
<dbReference type="InterPro" id="IPR009533">
    <property type="entry name" value="FAM107"/>
</dbReference>
<proteinExistence type="predicted"/>
<evidence type="ECO:0000313" key="4">
    <source>
        <dbReference type="Proteomes" id="UP001516400"/>
    </source>
</evidence>
<name>A0ABD2MTA8_9CUCU</name>
<comment type="caution">
    <text evidence="3">The sequence shown here is derived from an EMBL/GenBank/DDBJ whole genome shotgun (WGS) entry which is preliminary data.</text>
</comment>